<protein>
    <submittedName>
        <fullName evidence="1">Uncharacterized protein</fullName>
    </submittedName>
</protein>
<dbReference type="AlphaFoldDB" id="A0A6B2LLH5"/>
<dbReference type="EMBL" id="GIBP01008895">
    <property type="protein sequence ID" value="NDV37864.1"/>
    <property type="molecule type" value="Transcribed_RNA"/>
</dbReference>
<sequence>MLERLFSKEMDGSFEKLYCPAFNTLLSIYFPWDGGYTVTPVTYPENMALSADFIVAFIVSQKDVPVFFIDLKPPKDLRFPSKRETADSQIRSRFDLLWRDCPLDELYGISAFGTKFAVYVGNKKKDEVIPETSGEVPLVWWENDLLTMQGANKLRQIIADIRTKCTNMEKTYN</sequence>
<accession>A0A6B2LLH5</accession>
<name>A0A6B2LLH5_9EUKA</name>
<evidence type="ECO:0000313" key="1">
    <source>
        <dbReference type="EMBL" id="NDV37864.1"/>
    </source>
</evidence>
<organism evidence="1">
    <name type="scientific">Arcella intermedia</name>
    <dbReference type="NCBI Taxonomy" id="1963864"/>
    <lineage>
        <taxon>Eukaryota</taxon>
        <taxon>Amoebozoa</taxon>
        <taxon>Tubulinea</taxon>
        <taxon>Elardia</taxon>
        <taxon>Arcellinida</taxon>
        <taxon>Sphaerothecina</taxon>
        <taxon>Arcellidae</taxon>
        <taxon>Arcella</taxon>
    </lineage>
</organism>
<reference evidence="1" key="1">
    <citation type="journal article" date="2020" name="J. Eukaryot. Microbiol.">
        <title>De novo Sequencing, Assembly and Annotation of the Transcriptome for the Free-Living Testate Amoeba Arcella intermedia.</title>
        <authorList>
            <person name="Ribeiro G.M."/>
            <person name="Porfirio-Sousa A.L."/>
            <person name="Maurer-Alcala X.X."/>
            <person name="Katz L.A."/>
            <person name="Lahr D.J.G."/>
        </authorList>
    </citation>
    <scope>NUCLEOTIDE SEQUENCE</scope>
</reference>
<proteinExistence type="predicted"/>